<dbReference type="InterPro" id="IPR058533">
    <property type="entry name" value="Cation_efflux_TM"/>
</dbReference>
<feature type="transmembrane region" description="Helical" evidence="6">
    <location>
        <begin position="7"/>
        <end position="28"/>
    </location>
</feature>
<evidence type="ECO:0000256" key="1">
    <source>
        <dbReference type="ARBA" id="ARBA00004141"/>
    </source>
</evidence>
<comment type="caution">
    <text evidence="8">The sequence shown here is derived from an EMBL/GenBank/DDBJ whole genome shotgun (WGS) entry which is preliminary data.</text>
</comment>
<keyword evidence="4 6" id="KW-1133">Transmembrane helix</keyword>
<evidence type="ECO:0000256" key="5">
    <source>
        <dbReference type="ARBA" id="ARBA00023136"/>
    </source>
</evidence>
<feature type="transmembrane region" description="Helical" evidence="6">
    <location>
        <begin position="189"/>
        <end position="209"/>
    </location>
</feature>
<dbReference type="RefSeq" id="WP_208235757.1">
    <property type="nucleotide sequence ID" value="NZ_BAAAQU010000001.1"/>
</dbReference>
<feature type="transmembrane region" description="Helical" evidence="6">
    <location>
        <begin position="79"/>
        <end position="100"/>
    </location>
</feature>
<sequence length="302" mass="32617">MRTEQNVLRLSFVGILVFAVVAIVFGLIAGSSAILFDGVFSGVDAVMSLASIWVAGLVARSASNTFSARTRRRFGWGFWHLEPILLAVNAVLMMSIAGYAAVQSVQSILDGGREVEFGPAMIYAVIILVLTITLTIVEYRANRHIGSALIAMDVKGWIMSGGITAALLIAFAVGSLLDGTEAEWFAPYVDPTVLLIVAVVLVPVPIGILRSALADLLMVTPQDLQRDAEEHATRLVEENGFDSAEVYTAKMGRSREVQIFIRVPVGAAARPLEAWDDLRAPLVEALRGDDPNRFVTVTFSTR</sequence>
<dbReference type="GO" id="GO:0015341">
    <property type="term" value="F:zinc efflux antiporter activity"/>
    <property type="evidence" value="ECO:0007669"/>
    <property type="project" value="TreeGrafter"/>
</dbReference>
<dbReference type="PANTHER" id="PTHR43840:SF15">
    <property type="entry name" value="MITOCHONDRIAL METAL TRANSPORTER 1-RELATED"/>
    <property type="match status" value="1"/>
</dbReference>
<dbReference type="PANTHER" id="PTHR43840">
    <property type="entry name" value="MITOCHONDRIAL METAL TRANSPORTER 1-RELATED"/>
    <property type="match status" value="1"/>
</dbReference>
<dbReference type="Gene3D" id="1.20.1510.10">
    <property type="entry name" value="Cation efflux protein transmembrane domain"/>
    <property type="match status" value="1"/>
</dbReference>
<name>A0A939TIR0_9MICO</name>
<dbReference type="GO" id="GO:0015093">
    <property type="term" value="F:ferrous iron transmembrane transporter activity"/>
    <property type="evidence" value="ECO:0007669"/>
    <property type="project" value="TreeGrafter"/>
</dbReference>
<evidence type="ECO:0000313" key="8">
    <source>
        <dbReference type="EMBL" id="MBO2988406.1"/>
    </source>
</evidence>
<accession>A0A939TIR0</accession>
<proteinExistence type="predicted"/>
<keyword evidence="3 6" id="KW-0812">Transmembrane</keyword>
<dbReference type="GO" id="GO:0005886">
    <property type="term" value="C:plasma membrane"/>
    <property type="evidence" value="ECO:0007669"/>
    <property type="project" value="TreeGrafter"/>
</dbReference>
<evidence type="ECO:0000256" key="4">
    <source>
        <dbReference type="ARBA" id="ARBA00022989"/>
    </source>
</evidence>
<feature type="transmembrane region" description="Helical" evidence="6">
    <location>
        <begin position="157"/>
        <end position="177"/>
    </location>
</feature>
<dbReference type="Proteomes" id="UP000668403">
    <property type="component" value="Unassembled WGS sequence"/>
</dbReference>
<feature type="domain" description="Cation efflux protein transmembrane" evidence="7">
    <location>
        <begin position="9"/>
        <end position="217"/>
    </location>
</feature>
<dbReference type="GO" id="GO:0015086">
    <property type="term" value="F:cadmium ion transmembrane transporter activity"/>
    <property type="evidence" value="ECO:0007669"/>
    <property type="project" value="TreeGrafter"/>
</dbReference>
<dbReference type="InterPro" id="IPR050291">
    <property type="entry name" value="CDF_Transporter"/>
</dbReference>
<gene>
    <name evidence="8" type="ORF">J4H85_00135</name>
</gene>
<evidence type="ECO:0000259" key="7">
    <source>
        <dbReference type="Pfam" id="PF01545"/>
    </source>
</evidence>
<feature type="transmembrane region" description="Helical" evidence="6">
    <location>
        <begin position="120"/>
        <end position="137"/>
    </location>
</feature>
<keyword evidence="9" id="KW-1185">Reference proteome</keyword>
<comment type="subcellular location">
    <subcellularLocation>
        <location evidence="1">Membrane</location>
        <topology evidence="1">Multi-pass membrane protein</topology>
    </subcellularLocation>
</comment>
<reference evidence="8" key="1">
    <citation type="submission" date="2021-03" db="EMBL/GenBank/DDBJ databases">
        <title>Leucobacter chromiisoli sp. nov., isolated from chromium-containing soil of chemical plant.</title>
        <authorList>
            <person name="Xu Z."/>
        </authorList>
    </citation>
    <scope>NUCLEOTIDE SEQUENCE</scope>
    <source>
        <strain evidence="8">K 70/01</strain>
    </source>
</reference>
<organism evidence="8 9">
    <name type="scientific">Leucobacter tardus</name>
    <dbReference type="NCBI Taxonomy" id="501483"/>
    <lineage>
        <taxon>Bacteria</taxon>
        <taxon>Bacillati</taxon>
        <taxon>Actinomycetota</taxon>
        <taxon>Actinomycetes</taxon>
        <taxon>Micrococcales</taxon>
        <taxon>Microbacteriaceae</taxon>
        <taxon>Leucobacter</taxon>
    </lineage>
</organism>
<evidence type="ECO:0000256" key="2">
    <source>
        <dbReference type="ARBA" id="ARBA00022448"/>
    </source>
</evidence>
<dbReference type="SUPFAM" id="SSF161111">
    <property type="entry name" value="Cation efflux protein transmembrane domain-like"/>
    <property type="match status" value="1"/>
</dbReference>
<evidence type="ECO:0000256" key="3">
    <source>
        <dbReference type="ARBA" id="ARBA00022692"/>
    </source>
</evidence>
<dbReference type="AlphaFoldDB" id="A0A939TIR0"/>
<protein>
    <submittedName>
        <fullName evidence="8">Cation transporter</fullName>
    </submittedName>
</protein>
<keyword evidence="2" id="KW-0813">Transport</keyword>
<evidence type="ECO:0000256" key="6">
    <source>
        <dbReference type="SAM" id="Phobius"/>
    </source>
</evidence>
<dbReference type="Pfam" id="PF01545">
    <property type="entry name" value="Cation_efflux"/>
    <property type="match status" value="1"/>
</dbReference>
<dbReference type="GO" id="GO:0006882">
    <property type="term" value="P:intracellular zinc ion homeostasis"/>
    <property type="evidence" value="ECO:0007669"/>
    <property type="project" value="TreeGrafter"/>
</dbReference>
<evidence type="ECO:0000313" key="9">
    <source>
        <dbReference type="Proteomes" id="UP000668403"/>
    </source>
</evidence>
<keyword evidence="5 6" id="KW-0472">Membrane</keyword>
<dbReference type="EMBL" id="JAGFBF010000001">
    <property type="protein sequence ID" value="MBO2988406.1"/>
    <property type="molecule type" value="Genomic_DNA"/>
</dbReference>
<dbReference type="InterPro" id="IPR027469">
    <property type="entry name" value="Cation_efflux_TMD_sf"/>
</dbReference>
<feature type="transmembrane region" description="Helical" evidence="6">
    <location>
        <begin position="34"/>
        <end position="58"/>
    </location>
</feature>